<dbReference type="SUPFAM" id="SSF52540">
    <property type="entry name" value="P-loop containing nucleoside triphosphate hydrolases"/>
    <property type="match status" value="1"/>
</dbReference>
<keyword evidence="3" id="KW-0342">GTP-binding</keyword>
<evidence type="ECO:0000256" key="3">
    <source>
        <dbReference type="ARBA" id="ARBA00023134"/>
    </source>
</evidence>
<gene>
    <name evidence="6" type="ORF">J3R30DRAFT_3713853</name>
</gene>
<feature type="region of interest" description="Disordered" evidence="5">
    <location>
        <begin position="200"/>
        <end position="219"/>
    </location>
</feature>
<dbReference type="GO" id="GO:0005770">
    <property type="term" value="C:late endosome"/>
    <property type="evidence" value="ECO:0007669"/>
    <property type="project" value="TreeGrafter"/>
</dbReference>
<evidence type="ECO:0000313" key="7">
    <source>
        <dbReference type="Proteomes" id="UP001150266"/>
    </source>
</evidence>
<name>A0A9W8ZWY8_9AGAR</name>
<comment type="similarity">
    <text evidence="1">Belongs to the small GTPase superfamily. Rab family.</text>
</comment>
<evidence type="ECO:0008006" key="8">
    <source>
        <dbReference type="Google" id="ProtNLM"/>
    </source>
</evidence>
<dbReference type="SMART" id="SM00175">
    <property type="entry name" value="RAB"/>
    <property type="match status" value="1"/>
</dbReference>
<feature type="region of interest" description="Disordered" evidence="5">
    <location>
        <begin position="385"/>
        <end position="435"/>
    </location>
</feature>
<dbReference type="PROSITE" id="PS51419">
    <property type="entry name" value="RAB"/>
    <property type="match status" value="1"/>
</dbReference>
<evidence type="ECO:0000256" key="1">
    <source>
        <dbReference type="ARBA" id="ARBA00006270"/>
    </source>
</evidence>
<dbReference type="InterPro" id="IPR027417">
    <property type="entry name" value="P-loop_NTPase"/>
</dbReference>
<dbReference type="NCBIfam" id="TIGR00231">
    <property type="entry name" value="small_GTP"/>
    <property type="match status" value="1"/>
</dbReference>
<organism evidence="6 7">
    <name type="scientific">Lentinula aciculospora</name>
    <dbReference type="NCBI Taxonomy" id="153920"/>
    <lineage>
        <taxon>Eukaryota</taxon>
        <taxon>Fungi</taxon>
        <taxon>Dikarya</taxon>
        <taxon>Basidiomycota</taxon>
        <taxon>Agaricomycotina</taxon>
        <taxon>Agaricomycetes</taxon>
        <taxon>Agaricomycetidae</taxon>
        <taxon>Agaricales</taxon>
        <taxon>Marasmiineae</taxon>
        <taxon>Omphalotaceae</taxon>
        <taxon>Lentinula</taxon>
    </lineage>
</organism>
<dbReference type="OrthoDB" id="9989112at2759"/>
<dbReference type="GO" id="GO:0032889">
    <property type="term" value="P:regulation of vacuole fusion, non-autophagic"/>
    <property type="evidence" value="ECO:0007669"/>
    <property type="project" value="TreeGrafter"/>
</dbReference>
<dbReference type="GO" id="GO:0005525">
    <property type="term" value="F:GTP binding"/>
    <property type="evidence" value="ECO:0007669"/>
    <property type="project" value="UniProtKB-KW"/>
</dbReference>
<evidence type="ECO:0000256" key="2">
    <source>
        <dbReference type="ARBA" id="ARBA00022741"/>
    </source>
</evidence>
<feature type="compositionally biased region" description="Acidic residues" evidence="5">
    <location>
        <begin position="512"/>
        <end position="524"/>
    </location>
</feature>
<dbReference type="Pfam" id="PF00071">
    <property type="entry name" value="Ras"/>
    <property type="match status" value="1"/>
</dbReference>
<comment type="caution">
    <text evidence="6">The sequence shown here is derived from an EMBL/GenBank/DDBJ whole genome shotgun (WGS) entry which is preliminary data.</text>
</comment>
<feature type="compositionally biased region" description="Pro residues" evidence="5">
    <location>
        <begin position="387"/>
        <end position="397"/>
    </location>
</feature>
<evidence type="ECO:0000256" key="5">
    <source>
        <dbReference type="SAM" id="MobiDB-lite"/>
    </source>
</evidence>
<keyword evidence="2" id="KW-0547">Nucleotide-binding</keyword>
<evidence type="ECO:0000313" key="6">
    <source>
        <dbReference type="EMBL" id="KAJ4469202.1"/>
    </source>
</evidence>
<dbReference type="AlphaFoldDB" id="A0A9W8ZWY8"/>
<accession>A0A9W8ZWY8</accession>
<feature type="compositionally biased region" description="Polar residues" evidence="5">
    <location>
        <begin position="238"/>
        <end position="263"/>
    </location>
</feature>
<dbReference type="Proteomes" id="UP001150266">
    <property type="component" value="Unassembled WGS sequence"/>
</dbReference>
<dbReference type="InterPro" id="IPR005225">
    <property type="entry name" value="Small_GTP-bd"/>
</dbReference>
<keyword evidence="4" id="KW-0636">Prenylation</keyword>
<dbReference type="SMART" id="SM00173">
    <property type="entry name" value="RAS"/>
    <property type="match status" value="1"/>
</dbReference>
<evidence type="ECO:0000256" key="4">
    <source>
        <dbReference type="ARBA" id="ARBA00023289"/>
    </source>
</evidence>
<feature type="region of interest" description="Disordered" evidence="5">
    <location>
        <begin position="232"/>
        <end position="267"/>
    </location>
</feature>
<dbReference type="PANTHER" id="PTHR47981:SF20">
    <property type="entry name" value="RAS-RELATED PROTEIN RAB-7A"/>
    <property type="match status" value="1"/>
</dbReference>
<feature type="compositionally biased region" description="Low complexity" evidence="5">
    <location>
        <begin position="415"/>
        <end position="433"/>
    </location>
</feature>
<dbReference type="GO" id="GO:0003924">
    <property type="term" value="F:GTPase activity"/>
    <property type="evidence" value="ECO:0007669"/>
    <property type="project" value="InterPro"/>
</dbReference>
<dbReference type="PANTHER" id="PTHR47981">
    <property type="entry name" value="RAB FAMILY"/>
    <property type="match status" value="1"/>
</dbReference>
<feature type="compositionally biased region" description="Acidic residues" evidence="5">
    <location>
        <begin position="160"/>
        <end position="174"/>
    </location>
</feature>
<keyword evidence="4" id="KW-0449">Lipoprotein</keyword>
<dbReference type="GO" id="GO:0000329">
    <property type="term" value="C:fungal-type vacuole membrane"/>
    <property type="evidence" value="ECO:0007669"/>
    <property type="project" value="TreeGrafter"/>
</dbReference>
<dbReference type="Gene3D" id="3.40.50.300">
    <property type="entry name" value="P-loop containing nucleotide triphosphate hydrolases"/>
    <property type="match status" value="1"/>
</dbReference>
<reference evidence="6" key="1">
    <citation type="submission" date="2022-08" db="EMBL/GenBank/DDBJ databases">
        <title>A Global Phylogenomic Analysis of the Shiitake Genus Lentinula.</title>
        <authorList>
            <consortium name="DOE Joint Genome Institute"/>
            <person name="Sierra-Patev S."/>
            <person name="Min B."/>
            <person name="Naranjo-Ortiz M."/>
            <person name="Looney B."/>
            <person name="Konkel Z."/>
            <person name="Slot J.C."/>
            <person name="Sakamoto Y."/>
            <person name="Steenwyk J.L."/>
            <person name="Rokas A."/>
            <person name="Carro J."/>
            <person name="Camarero S."/>
            <person name="Ferreira P."/>
            <person name="Molpeceres G."/>
            <person name="Ruiz-Duenas F.J."/>
            <person name="Serrano A."/>
            <person name="Henrissat B."/>
            <person name="Drula E."/>
            <person name="Hughes K.W."/>
            <person name="Mata J.L."/>
            <person name="Ishikawa N.K."/>
            <person name="Vargas-Isla R."/>
            <person name="Ushijima S."/>
            <person name="Smith C.A."/>
            <person name="Ahrendt S."/>
            <person name="Andreopoulos W."/>
            <person name="He G."/>
            <person name="Labutti K."/>
            <person name="Lipzen A."/>
            <person name="Ng V."/>
            <person name="Riley R."/>
            <person name="Sandor L."/>
            <person name="Barry K."/>
            <person name="Martinez A.T."/>
            <person name="Xiao Y."/>
            <person name="Gibbons J.G."/>
            <person name="Terashima K."/>
            <person name="Grigoriev I.V."/>
            <person name="Hibbett D.S."/>
        </authorList>
    </citation>
    <scope>NUCLEOTIDE SEQUENCE</scope>
    <source>
        <strain evidence="6">JLM2183</strain>
    </source>
</reference>
<feature type="compositionally biased region" description="Basic and acidic residues" evidence="5">
    <location>
        <begin position="302"/>
        <end position="328"/>
    </location>
</feature>
<protein>
    <recommendedName>
        <fullName evidence="8">Ras-domain-containing protein</fullName>
    </recommendedName>
</protein>
<dbReference type="EMBL" id="JAOTPV010000033">
    <property type="protein sequence ID" value="KAJ4469202.1"/>
    <property type="molecule type" value="Genomic_DNA"/>
</dbReference>
<sequence length="613" mass="66980">MTIPQRTIKLVVIGAAGVGKTSMRGQFISQRFSTGYRATIGADFITKVVKVDEDTGEMATLQIWDTAGQERFSSLSSAFFRGADAALLVFDVNAPDTLQALIKWWEQFKVHAPLEDDELGSFCCVVVGNKVDLSERRASRVSFEQAGVFMDTLVPPELYRDEEEEDSEEEEDDPLSASQMTATPTRPIVEQIHQPFSLSPLPSTFQSRSKSPSKSIDPGLLTRSLYASSSTSGLSIYHTPSSSVYGRSDSARSSPDLLTTSGSYPPKPLPPLIIGSIGSTGSLGSLRAGNTSAVTLTPSNWDKFDSSHSDRRNAQDDEDDRWSQRDSPRGLNGDSRSRYESINSIASSTSATDSFFSAYSTHTRSSKPSSSRSLSRPFSALSWRPYPHSPSPAPPLKSPSHSQHSHSHNHDNKHLLSTRSISPSPASSSSTSRDNITPHLRILAHPYPHSHLRSEMEEKLETPEEILDTGPRLFFASARTGEGVNDVFEYVAKRVVRRWEWEERSVQRRSEEGEDEDEDGDEDYVVPGGRRTTGVRAGMSRINRKKQQKQHPDGMNRNGNTLNGVNGFVNGVGSNGARSWSGDLTVTLSSFNGVVGSSMGSMRGTGGSNCCSA</sequence>
<dbReference type="InterPro" id="IPR001806">
    <property type="entry name" value="Small_GTPase"/>
</dbReference>
<dbReference type="SMART" id="SM00174">
    <property type="entry name" value="RHO"/>
    <property type="match status" value="1"/>
</dbReference>
<feature type="region of interest" description="Disordered" evidence="5">
    <location>
        <begin position="154"/>
        <end position="179"/>
    </location>
</feature>
<feature type="region of interest" description="Disordered" evidence="5">
    <location>
        <begin position="297"/>
        <end position="338"/>
    </location>
</feature>
<feature type="region of interest" description="Disordered" evidence="5">
    <location>
        <begin position="503"/>
        <end position="534"/>
    </location>
</feature>
<keyword evidence="7" id="KW-1185">Reference proteome</keyword>
<feature type="compositionally biased region" description="Polar residues" evidence="5">
    <location>
        <begin position="200"/>
        <end position="214"/>
    </location>
</feature>
<proteinExistence type="inferred from homology"/>
<dbReference type="FunFam" id="3.40.50.300:FF:001447">
    <property type="entry name" value="Ras-related protein Rab-1B"/>
    <property type="match status" value="1"/>
</dbReference>
<dbReference type="PRINTS" id="PR00449">
    <property type="entry name" value="RASTRNSFRMNG"/>
</dbReference>
<dbReference type="PROSITE" id="PS51421">
    <property type="entry name" value="RAS"/>
    <property type="match status" value="1"/>
</dbReference>